<keyword evidence="9" id="KW-0028">Amino-acid biosynthesis</keyword>
<keyword evidence="7 9" id="KW-0315">Glutamine amidotransferase</keyword>
<dbReference type="PIRSF" id="PIRSF001589">
    <property type="entry name" value="Asn_synthetase_glu-h"/>
    <property type="match status" value="1"/>
</dbReference>
<dbReference type="PANTHER" id="PTHR43284:SF1">
    <property type="entry name" value="ASPARAGINE SYNTHETASE"/>
    <property type="match status" value="1"/>
</dbReference>
<comment type="pathway">
    <text evidence="1">Amino-acid biosynthesis; L-asparagine biosynthesis; L-asparagine from L-aspartate (L-Gln route): step 1/1.</text>
</comment>
<feature type="active site" description="For GATase activity" evidence="9">
    <location>
        <position position="2"/>
    </location>
</feature>
<dbReference type="GO" id="GO:0005524">
    <property type="term" value="F:ATP binding"/>
    <property type="evidence" value="ECO:0007669"/>
    <property type="project" value="UniProtKB-KW"/>
</dbReference>
<gene>
    <name evidence="13" type="ORF">FB459_1961</name>
</gene>
<dbReference type="InterPro" id="IPR051786">
    <property type="entry name" value="ASN_synthetase/amidase"/>
</dbReference>
<evidence type="ECO:0000313" key="14">
    <source>
        <dbReference type="Proteomes" id="UP000320806"/>
    </source>
</evidence>
<dbReference type="SUPFAM" id="SSF52402">
    <property type="entry name" value="Adenine nucleotide alpha hydrolases-like"/>
    <property type="match status" value="1"/>
</dbReference>
<feature type="binding site" evidence="10">
    <location>
        <position position="97"/>
    </location>
    <ligand>
        <name>L-glutamine</name>
        <dbReference type="ChEBI" id="CHEBI:58359"/>
    </ligand>
</feature>
<evidence type="ECO:0000256" key="4">
    <source>
        <dbReference type="ARBA" id="ARBA00022741"/>
    </source>
</evidence>
<evidence type="ECO:0000256" key="11">
    <source>
        <dbReference type="PIRSR" id="PIRSR001589-3"/>
    </source>
</evidence>
<dbReference type="Proteomes" id="UP000320806">
    <property type="component" value="Unassembled WGS sequence"/>
</dbReference>
<keyword evidence="14" id="KW-1185">Reference proteome</keyword>
<reference evidence="13 14" key="1">
    <citation type="submission" date="2019-06" db="EMBL/GenBank/DDBJ databases">
        <title>Sequencing the genomes of 1000 actinobacteria strains.</title>
        <authorList>
            <person name="Klenk H.-P."/>
        </authorList>
    </citation>
    <scope>NUCLEOTIDE SEQUENCE [LARGE SCALE GENOMIC DNA]</scope>
    <source>
        <strain evidence="13 14">DSM 19828</strain>
    </source>
</reference>
<comment type="caution">
    <text evidence="13">The sequence shown here is derived from an EMBL/GenBank/DDBJ whole genome shotgun (WGS) entry which is preliminary data.</text>
</comment>
<evidence type="ECO:0000256" key="2">
    <source>
        <dbReference type="ARBA" id="ARBA00005752"/>
    </source>
</evidence>
<evidence type="ECO:0000256" key="5">
    <source>
        <dbReference type="ARBA" id="ARBA00022840"/>
    </source>
</evidence>
<name>A0A542EGQ8_9MICO</name>
<dbReference type="InterPro" id="IPR006426">
    <property type="entry name" value="Asn_synth_AEB"/>
</dbReference>
<accession>A0A542EGQ8</accession>
<comment type="similarity">
    <text evidence="2">Belongs to the asparagine synthetase family.</text>
</comment>
<dbReference type="EMBL" id="VFMO01000001">
    <property type="protein sequence ID" value="TQJ14495.1"/>
    <property type="molecule type" value="Genomic_DNA"/>
</dbReference>
<proteinExistence type="inferred from homology"/>
<dbReference type="GO" id="GO:0004066">
    <property type="term" value="F:asparagine synthase (glutamine-hydrolyzing) activity"/>
    <property type="evidence" value="ECO:0007669"/>
    <property type="project" value="UniProtKB-EC"/>
</dbReference>
<dbReference type="PANTHER" id="PTHR43284">
    <property type="entry name" value="ASPARAGINE SYNTHETASE (GLUTAMINE-HYDROLYZING)"/>
    <property type="match status" value="1"/>
</dbReference>
<dbReference type="GO" id="GO:0006529">
    <property type="term" value="P:asparagine biosynthetic process"/>
    <property type="evidence" value="ECO:0007669"/>
    <property type="project" value="UniProtKB-KW"/>
</dbReference>
<evidence type="ECO:0000256" key="3">
    <source>
        <dbReference type="ARBA" id="ARBA00012737"/>
    </source>
</evidence>
<keyword evidence="6 9" id="KW-0061">Asparagine biosynthesis</keyword>
<dbReference type="EC" id="6.3.5.4" evidence="3"/>
<evidence type="ECO:0000313" key="13">
    <source>
        <dbReference type="EMBL" id="TQJ14495.1"/>
    </source>
</evidence>
<dbReference type="NCBIfam" id="TIGR01536">
    <property type="entry name" value="asn_synth_AEB"/>
    <property type="match status" value="1"/>
</dbReference>
<feature type="binding site" evidence="10">
    <location>
        <position position="281"/>
    </location>
    <ligand>
        <name>ATP</name>
        <dbReference type="ChEBI" id="CHEBI:30616"/>
    </ligand>
</feature>
<dbReference type="Pfam" id="PF13537">
    <property type="entry name" value="GATase_7"/>
    <property type="match status" value="1"/>
</dbReference>
<evidence type="ECO:0000256" key="9">
    <source>
        <dbReference type="PIRSR" id="PIRSR001589-1"/>
    </source>
</evidence>
<dbReference type="CDD" id="cd00712">
    <property type="entry name" value="AsnB"/>
    <property type="match status" value="1"/>
</dbReference>
<feature type="binding site" evidence="10">
    <location>
        <begin position="356"/>
        <end position="357"/>
    </location>
    <ligand>
        <name>ATP</name>
        <dbReference type="ChEBI" id="CHEBI:30616"/>
    </ligand>
</feature>
<evidence type="ECO:0000256" key="10">
    <source>
        <dbReference type="PIRSR" id="PIRSR001589-2"/>
    </source>
</evidence>
<dbReference type="CDD" id="cd01991">
    <property type="entry name" value="Asn_synthase_B_C"/>
    <property type="match status" value="1"/>
</dbReference>
<protein>
    <recommendedName>
        <fullName evidence="3">asparagine synthase (glutamine-hydrolyzing)</fullName>
        <ecNumber evidence="3">6.3.5.4</ecNumber>
    </recommendedName>
</protein>
<dbReference type="InterPro" id="IPR029055">
    <property type="entry name" value="Ntn_hydrolases_N"/>
</dbReference>
<dbReference type="Gene3D" id="3.60.20.10">
    <property type="entry name" value="Glutamine Phosphoribosylpyrophosphate, subunit 1, domain 1"/>
    <property type="match status" value="1"/>
</dbReference>
<organism evidence="13 14">
    <name type="scientific">Yimella lutea</name>
    <dbReference type="NCBI Taxonomy" id="587872"/>
    <lineage>
        <taxon>Bacteria</taxon>
        <taxon>Bacillati</taxon>
        <taxon>Actinomycetota</taxon>
        <taxon>Actinomycetes</taxon>
        <taxon>Micrococcales</taxon>
        <taxon>Dermacoccaceae</taxon>
        <taxon>Yimella</taxon>
    </lineage>
</organism>
<dbReference type="InterPro" id="IPR014729">
    <property type="entry name" value="Rossmann-like_a/b/a_fold"/>
</dbReference>
<keyword evidence="4 10" id="KW-0547">Nucleotide-binding</keyword>
<evidence type="ECO:0000256" key="7">
    <source>
        <dbReference type="ARBA" id="ARBA00022962"/>
    </source>
</evidence>
<dbReference type="InterPro" id="IPR001962">
    <property type="entry name" value="Asn_synthase"/>
</dbReference>
<dbReference type="OrthoDB" id="9763290at2"/>
<dbReference type="Pfam" id="PF00733">
    <property type="entry name" value="Asn_synthase"/>
    <property type="match status" value="1"/>
</dbReference>
<comment type="catalytic activity">
    <reaction evidence="8">
        <text>L-aspartate + L-glutamine + ATP + H2O = L-asparagine + L-glutamate + AMP + diphosphate + H(+)</text>
        <dbReference type="Rhea" id="RHEA:12228"/>
        <dbReference type="ChEBI" id="CHEBI:15377"/>
        <dbReference type="ChEBI" id="CHEBI:15378"/>
        <dbReference type="ChEBI" id="CHEBI:29985"/>
        <dbReference type="ChEBI" id="CHEBI:29991"/>
        <dbReference type="ChEBI" id="CHEBI:30616"/>
        <dbReference type="ChEBI" id="CHEBI:33019"/>
        <dbReference type="ChEBI" id="CHEBI:58048"/>
        <dbReference type="ChEBI" id="CHEBI:58359"/>
        <dbReference type="ChEBI" id="CHEBI:456215"/>
        <dbReference type="EC" id="6.3.5.4"/>
    </reaction>
</comment>
<dbReference type="InterPro" id="IPR033738">
    <property type="entry name" value="AsnB_N"/>
</dbReference>
<dbReference type="PROSITE" id="PS51278">
    <property type="entry name" value="GATASE_TYPE_2"/>
    <property type="match status" value="1"/>
</dbReference>
<dbReference type="SUPFAM" id="SSF56235">
    <property type="entry name" value="N-terminal nucleophile aminohydrolases (Ntn hydrolases)"/>
    <property type="match status" value="1"/>
</dbReference>
<feature type="site" description="Important for beta-aspartyl-AMP intermediate formation" evidence="11">
    <location>
        <position position="358"/>
    </location>
</feature>
<keyword evidence="5 10" id="KW-0067">ATP-binding</keyword>
<evidence type="ECO:0000259" key="12">
    <source>
        <dbReference type="PROSITE" id="PS51278"/>
    </source>
</evidence>
<dbReference type="InterPro" id="IPR017932">
    <property type="entry name" value="GATase_2_dom"/>
</dbReference>
<dbReference type="GO" id="GO:0005829">
    <property type="term" value="C:cytosol"/>
    <property type="evidence" value="ECO:0007669"/>
    <property type="project" value="TreeGrafter"/>
</dbReference>
<dbReference type="Gene3D" id="3.40.50.620">
    <property type="entry name" value="HUPs"/>
    <property type="match status" value="1"/>
</dbReference>
<feature type="domain" description="Glutamine amidotransferase type-2" evidence="12">
    <location>
        <begin position="2"/>
        <end position="210"/>
    </location>
</feature>
<evidence type="ECO:0000256" key="1">
    <source>
        <dbReference type="ARBA" id="ARBA00005187"/>
    </source>
</evidence>
<sequence length="587" mass="65222">MCGLSGTFSTGGTPDRSIVSAMHNALLHRGPDETYSFSTPQISIKLARLAMNGLTDGWQPAEDRSGRYVALTNGEIYNAADLWDQALTAQQDHNRVDVAVIPELFAQYGPLGFERIDGQFATVIFDRVTGTLHLARDRFGICPLHYVLNGGHLHFCSELRPLVKHAPNSRRVDLTAVDQYLSLGNIVAPRTIVEGVCAVPPGCVVTATHSGSRTTRYWRYGDFRQEGRPLGGVREAVQAAVDSRLNAEVEIGAYLSGGLDSTILAAEAARLIDRPLQTFSVAFGEDQLLNEQRYQREVQAALGTEHHEVQCTPTDIAQQFEDMVRHCCYPQRETYNVASRMLSEMTNRHRVKGVISGEGADELFFGYDSYVFDGVLGTTPEDSRNEKAWGRADFAWEANWEVREKLLQTCLVPDAMESLRGREFHCDRLIPFSDHELTSLTRLQMRSICDVYIQLCGHLLGDHGDSMLMSSSVEGRYPFLANAVVEYALRTPDTAKVSDFEGKQCLRTAYRSLIPQAVLNRPKQGFTAYSFDDLDPGTTQRWRALVADCGLFNSDVFDALLASTNPKWDVTVSLTSISMLIDELGLT</sequence>
<evidence type="ECO:0000256" key="8">
    <source>
        <dbReference type="ARBA" id="ARBA00048741"/>
    </source>
</evidence>
<dbReference type="AlphaFoldDB" id="A0A542EGQ8"/>
<evidence type="ECO:0000256" key="6">
    <source>
        <dbReference type="ARBA" id="ARBA00022888"/>
    </source>
</evidence>